<evidence type="ECO:0000313" key="3">
    <source>
        <dbReference type="EMBL" id="QEE21371.1"/>
    </source>
</evidence>
<comment type="similarity">
    <text evidence="1">Belongs to the short-chain dehydrogenases/reductases (SDR) family.</text>
</comment>
<dbReference type="GO" id="GO:0016491">
    <property type="term" value="F:oxidoreductase activity"/>
    <property type="evidence" value="ECO:0007669"/>
    <property type="project" value="UniProtKB-KW"/>
</dbReference>
<evidence type="ECO:0000313" key="4">
    <source>
        <dbReference type="Proteomes" id="UP000321062"/>
    </source>
</evidence>
<dbReference type="KEGG" id="yti:FNA67_14765"/>
<dbReference type="NCBIfam" id="NF004513">
    <property type="entry name" value="PRK05854.1"/>
    <property type="match status" value="1"/>
</dbReference>
<dbReference type="Pfam" id="PF00106">
    <property type="entry name" value="adh_short"/>
    <property type="match status" value="1"/>
</dbReference>
<dbReference type="RefSeq" id="WP_147656593.1">
    <property type="nucleotide sequence ID" value="NZ_BMFM01000001.1"/>
</dbReference>
<accession>A0A5B9DPP1</accession>
<dbReference type="InterPro" id="IPR002347">
    <property type="entry name" value="SDR_fam"/>
</dbReference>
<dbReference type="EMBL" id="CP041690">
    <property type="protein sequence ID" value="QEE21371.1"/>
    <property type="molecule type" value="Genomic_DNA"/>
</dbReference>
<dbReference type="AlphaFoldDB" id="A0A5B9DPP1"/>
<dbReference type="CDD" id="cd05327">
    <property type="entry name" value="retinol-DH_like_SDR_c_like"/>
    <property type="match status" value="1"/>
</dbReference>
<sequence length="303" mass="32538">MAHWTADNIPDQTGRTFIVTGANSGLGYVTALELARHGATVIMAVRNAAKGQGARDAIAAAVPGAKLEVAALDLADLNSVGEFARSIVSSGRPIDVLINNAGIMMPPRQLTKQGFELQFGTNHLAHFALTLQLLPALEGRPDARVVTMTSDLHKRGHIHFDDLGAVKTYSRTGAYSQSKIANVYFALELDRRLKAQGLPIKSVLAHPGYAATNLQSAGPRGPLAWLLRLTNMFVAQPAEQGALPELYAATAPGVEGGQYFGPDGANEMRGYPKLVQPIDRAKDPDIAKRLWEVSEEMTGVRWP</sequence>
<gene>
    <name evidence="3" type="ORF">FNA67_14765</name>
</gene>
<dbReference type="InterPro" id="IPR036291">
    <property type="entry name" value="NAD(P)-bd_dom_sf"/>
</dbReference>
<keyword evidence="4" id="KW-1185">Reference proteome</keyword>
<evidence type="ECO:0000256" key="1">
    <source>
        <dbReference type="ARBA" id="ARBA00006484"/>
    </source>
</evidence>
<dbReference type="NCBIfam" id="NF004846">
    <property type="entry name" value="PRK06197.1"/>
    <property type="match status" value="1"/>
</dbReference>
<dbReference type="PANTHER" id="PTHR24320:SF148">
    <property type="entry name" value="NAD(P)-BINDING ROSSMANN-FOLD SUPERFAMILY PROTEIN"/>
    <property type="match status" value="1"/>
</dbReference>
<reference evidence="3 4" key="1">
    <citation type="journal article" date="2015" name="Int. J. Syst. Evol. Microbiol.">
        <title>Youhaiella tibetensis gen. nov., sp. nov., isolated from subsurface sediment.</title>
        <authorList>
            <person name="Wang Y.X."/>
            <person name="Huang F.Q."/>
            <person name="Nogi Y."/>
            <person name="Pang S.J."/>
            <person name="Wang P.K."/>
            <person name="Lv J."/>
        </authorList>
    </citation>
    <scope>NUCLEOTIDE SEQUENCE [LARGE SCALE GENOMIC DNA]</scope>
    <source>
        <strain evidence="4">fig4</strain>
    </source>
</reference>
<name>A0A5B9DPP1_9HYPH</name>
<organism evidence="3 4">
    <name type="scientific">Paradevosia tibetensis</name>
    <dbReference type="NCBI Taxonomy" id="1447062"/>
    <lineage>
        <taxon>Bacteria</taxon>
        <taxon>Pseudomonadati</taxon>
        <taxon>Pseudomonadota</taxon>
        <taxon>Alphaproteobacteria</taxon>
        <taxon>Hyphomicrobiales</taxon>
        <taxon>Devosiaceae</taxon>
        <taxon>Paradevosia</taxon>
    </lineage>
</organism>
<dbReference type="PANTHER" id="PTHR24320">
    <property type="entry name" value="RETINOL DEHYDROGENASE"/>
    <property type="match status" value="1"/>
</dbReference>
<dbReference type="PRINTS" id="PR00081">
    <property type="entry name" value="GDHRDH"/>
</dbReference>
<dbReference type="Proteomes" id="UP000321062">
    <property type="component" value="Chromosome"/>
</dbReference>
<keyword evidence="2" id="KW-0560">Oxidoreductase</keyword>
<evidence type="ECO:0000256" key="2">
    <source>
        <dbReference type="ARBA" id="ARBA00023002"/>
    </source>
</evidence>
<dbReference type="SUPFAM" id="SSF51735">
    <property type="entry name" value="NAD(P)-binding Rossmann-fold domains"/>
    <property type="match status" value="1"/>
</dbReference>
<dbReference type="OrthoDB" id="109589at2"/>
<dbReference type="Gene3D" id="3.40.50.720">
    <property type="entry name" value="NAD(P)-binding Rossmann-like Domain"/>
    <property type="match status" value="1"/>
</dbReference>
<proteinExistence type="inferred from homology"/>
<protein>
    <submittedName>
        <fullName evidence="3">SDR family NAD(P)-dependent oxidoreductase</fullName>
    </submittedName>
</protein>